<accession>A0A319DND7</accession>
<dbReference type="PANTHER" id="PTHR37488">
    <property type="entry name" value="DUF1275 DOMAIN-CONTAINING PROTEIN"/>
    <property type="match status" value="1"/>
</dbReference>
<dbReference type="OrthoDB" id="5288586at2759"/>
<dbReference type="Proteomes" id="UP000247810">
    <property type="component" value="Unassembled WGS sequence"/>
</dbReference>
<gene>
    <name evidence="1" type="ORF">BO71DRAFT_428965</name>
</gene>
<evidence type="ECO:0000313" key="1">
    <source>
        <dbReference type="EMBL" id="PYH95577.1"/>
    </source>
</evidence>
<organism evidence="1 2">
    <name type="scientific">Aspergillus ellipticus CBS 707.79</name>
    <dbReference type="NCBI Taxonomy" id="1448320"/>
    <lineage>
        <taxon>Eukaryota</taxon>
        <taxon>Fungi</taxon>
        <taxon>Dikarya</taxon>
        <taxon>Ascomycota</taxon>
        <taxon>Pezizomycotina</taxon>
        <taxon>Eurotiomycetes</taxon>
        <taxon>Eurotiomycetidae</taxon>
        <taxon>Eurotiales</taxon>
        <taxon>Aspergillaceae</taxon>
        <taxon>Aspergillus</taxon>
        <taxon>Aspergillus subgen. Circumdati</taxon>
    </lineage>
</organism>
<dbReference type="EMBL" id="KZ825851">
    <property type="protein sequence ID" value="PYH95577.1"/>
    <property type="molecule type" value="Genomic_DNA"/>
</dbReference>
<proteinExistence type="predicted"/>
<dbReference type="AlphaFoldDB" id="A0A319DND7"/>
<protein>
    <submittedName>
        <fullName evidence="1">Uncharacterized protein</fullName>
    </submittedName>
</protein>
<dbReference type="PANTHER" id="PTHR37488:SF8">
    <property type="entry name" value="DUF1275 DOMAIN PROTEIN (AFU_ORTHOLOGUE AFUA_5G13060)"/>
    <property type="match status" value="1"/>
</dbReference>
<keyword evidence="2" id="KW-1185">Reference proteome</keyword>
<name>A0A319DND7_9EURO</name>
<feature type="non-terminal residue" evidence="1">
    <location>
        <position position="59"/>
    </location>
</feature>
<reference evidence="1 2" key="1">
    <citation type="submission" date="2018-02" db="EMBL/GenBank/DDBJ databases">
        <title>The genomes of Aspergillus section Nigri reveals drivers in fungal speciation.</title>
        <authorList>
            <consortium name="DOE Joint Genome Institute"/>
            <person name="Vesth T.C."/>
            <person name="Nybo J."/>
            <person name="Theobald S."/>
            <person name="Brandl J."/>
            <person name="Frisvad J.C."/>
            <person name="Nielsen K.F."/>
            <person name="Lyhne E.K."/>
            <person name="Kogle M.E."/>
            <person name="Kuo A."/>
            <person name="Riley R."/>
            <person name="Clum A."/>
            <person name="Nolan M."/>
            <person name="Lipzen A."/>
            <person name="Salamov A."/>
            <person name="Henrissat B."/>
            <person name="Wiebenga A."/>
            <person name="De vries R.P."/>
            <person name="Grigoriev I.V."/>
            <person name="Mortensen U.H."/>
            <person name="Andersen M.R."/>
            <person name="Baker S.E."/>
        </authorList>
    </citation>
    <scope>NUCLEOTIDE SEQUENCE [LARGE SCALE GENOMIC DNA]</scope>
    <source>
        <strain evidence="1 2">CBS 707.79</strain>
    </source>
</reference>
<evidence type="ECO:0000313" key="2">
    <source>
        <dbReference type="Proteomes" id="UP000247810"/>
    </source>
</evidence>
<dbReference type="STRING" id="1448320.A0A319DND7"/>
<dbReference type="VEuPathDB" id="FungiDB:BO71DRAFT_428965"/>
<sequence>MESSSSTNEKARMLSKDRMLRQTIDSNYADLICIILCFVTGLCDSSAFNAWSCFLAMQT</sequence>